<dbReference type="Proteomes" id="UP000631300">
    <property type="component" value="Unassembled WGS sequence"/>
</dbReference>
<protein>
    <recommendedName>
        <fullName evidence="4">Stress protein</fullName>
    </recommendedName>
</protein>
<reference evidence="2" key="1">
    <citation type="journal article" date="2014" name="Int. J. Syst. Evol. Microbiol.">
        <title>Complete genome sequence of Corynebacterium casei LMG S-19264T (=DSM 44701T), isolated from a smear-ripened cheese.</title>
        <authorList>
            <consortium name="US DOE Joint Genome Institute (JGI-PGF)"/>
            <person name="Walter F."/>
            <person name="Albersmeier A."/>
            <person name="Kalinowski J."/>
            <person name="Ruckert C."/>
        </authorList>
    </citation>
    <scope>NUCLEOTIDE SEQUENCE</scope>
    <source>
        <strain evidence="2">KCTC 22164</strain>
    </source>
</reference>
<accession>A0A918MYN0</accession>
<dbReference type="PANTHER" id="PTHR40076">
    <property type="entry name" value="MEMBRANE PROTEIN-RELATED"/>
    <property type="match status" value="1"/>
</dbReference>
<reference evidence="2" key="2">
    <citation type="submission" date="2020-09" db="EMBL/GenBank/DDBJ databases">
        <authorList>
            <person name="Sun Q."/>
            <person name="Kim S."/>
        </authorList>
    </citation>
    <scope>NUCLEOTIDE SEQUENCE</scope>
    <source>
        <strain evidence="2">KCTC 22164</strain>
    </source>
</reference>
<evidence type="ECO:0000256" key="1">
    <source>
        <dbReference type="SAM" id="Phobius"/>
    </source>
</evidence>
<keyword evidence="1" id="KW-1133">Transmembrane helix</keyword>
<feature type="transmembrane region" description="Helical" evidence="1">
    <location>
        <begin position="79"/>
        <end position="99"/>
    </location>
</feature>
<name>A0A918MYN0_9ALTE</name>
<feature type="transmembrane region" description="Helical" evidence="1">
    <location>
        <begin position="111"/>
        <end position="131"/>
    </location>
</feature>
<keyword evidence="1" id="KW-0472">Membrane</keyword>
<gene>
    <name evidence="2" type="ORF">GCM10007391_23680</name>
</gene>
<feature type="transmembrane region" description="Helical" evidence="1">
    <location>
        <begin position="137"/>
        <end position="161"/>
    </location>
</feature>
<evidence type="ECO:0008006" key="4">
    <source>
        <dbReference type="Google" id="ProtNLM"/>
    </source>
</evidence>
<proteinExistence type="predicted"/>
<keyword evidence="1" id="KW-0812">Transmembrane</keyword>
<dbReference type="EMBL" id="BMXP01000005">
    <property type="protein sequence ID" value="GGW88723.1"/>
    <property type="molecule type" value="Genomic_DNA"/>
</dbReference>
<organism evidence="2 3">
    <name type="scientific">Alteromonas halophila</name>
    <dbReference type="NCBI Taxonomy" id="516698"/>
    <lineage>
        <taxon>Bacteria</taxon>
        <taxon>Pseudomonadati</taxon>
        <taxon>Pseudomonadota</taxon>
        <taxon>Gammaproteobacteria</taxon>
        <taxon>Alteromonadales</taxon>
        <taxon>Alteromonadaceae</taxon>
        <taxon>Alteromonas/Salinimonas group</taxon>
        <taxon>Alteromonas</taxon>
    </lineage>
</organism>
<dbReference type="RefSeq" id="WP_189406670.1">
    <property type="nucleotide sequence ID" value="NZ_BMXP01000005.1"/>
</dbReference>
<evidence type="ECO:0000313" key="2">
    <source>
        <dbReference type="EMBL" id="GGW88723.1"/>
    </source>
</evidence>
<sequence>MGNNQQNQDDDGINRALRGDYHFNIKSVLGRANTQLKQHFAAMLQASVILFVVLVGLSLILATAFDITEPEGITPTQRVLFQIAGVLVMAPLQTGLYMMGSYAARGNDVRGFHVFTFLPQVLVLALAQLLASMLTQLGLGLLIIPGVYLWVATVFTLPLVADKGLRPLSALIVSIKTVNRHIGHMLALMGILLLLFATAIPTYGLSLIWVLPFYFSTIGLLYNDLFGPANEIPATQAEGKETSFDA</sequence>
<feature type="transmembrane region" description="Helical" evidence="1">
    <location>
        <begin position="40"/>
        <end position="67"/>
    </location>
</feature>
<feature type="transmembrane region" description="Helical" evidence="1">
    <location>
        <begin position="182"/>
        <end position="200"/>
    </location>
</feature>
<dbReference type="AlphaFoldDB" id="A0A918MYN0"/>
<keyword evidence="3" id="KW-1185">Reference proteome</keyword>
<dbReference type="PANTHER" id="PTHR40076:SF1">
    <property type="entry name" value="MEMBRANE PROTEIN"/>
    <property type="match status" value="1"/>
</dbReference>
<evidence type="ECO:0000313" key="3">
    <source>
        <dbReference type="Proteomes" id="UP000631300"/>
    </source>
</evidence>
<comment type="caution">
    <text evidence="2">The sequence shown here is derived from an EMBL/GenBank/DDBJ whole genome shotgun (WGS) entry which is preliminary data.</text>
</comment>
<dbReference type="InterPro" id="IPR010380">
    <property type="entry name" value="DUF975"/>
</dbReference>